<evidence type="ECO:0000313" key="5">
    <source>
        <dbReference type="Proteomes" id="UP000461234"/>
    </source>
</evidence>
<comment type="caution">
    <text evidence="2">The sequence shown here is derived from an EMBL/GenBank/DDBJ whole genome shotgun (WGS) entry which is preliminary data.</text>
</comment>
<feature type="transmembrane region" description="Helical" evidence="1">
    <location>
        <begin position="12"/>
        <end position="33"/>
    </location>
</feature>
<gene>
    <name evidence="3" type="ORF">EJ062_18115</name>
    <name evidence="2" type="ORF">F2P40_08530</name>
</gene>
<sequence length="253" mass="29707">MKNLIKKLINHFFNNFHMIIMLSTTLIYLSFIWAIVDDFPEFAKLKLNEKGDFLAGAFSPLGFLWLVFGYIQQGQELKLNTEALRIQAEELKNAVYEQRRLVELQLQDNFSKHFSVEPHLKFKGNSLEIKTLRIPMHEDTEDYYIDEYTYALVKFTIKNIGGDLKDLTIMFHSSGNILNKIYEIKTDQQIEINFSLSESDTYELRTEDFPIMKTYLILKYYDKLGKEIVLKICCECTGNLLEKDYGVLVYEVN</sequence>
<dbReference type="Proteomes" id="UP000268239">
    <property type="component" value="Unassembled WGS sequence"/>
</dbReference>
<keyword evidence="1" id="KW-0472">Membrane</keyword>
<dbReference type="Proteomes" id="UP000461234">
    <property type="component" value="Unassembled WGS sequence"/>
</dbReference>
<reference evidence="2 5" key="2">
    <citation type="submission" date="2019-10" db="EMBL/GenBank/DDBJ databases">
        <title>Genetic environment of the oxa23 gene and comparative analysis of carbapenem resistant Acinetobacter baumannii isolates belonging to global clone 1, lineage 2 recovered in a burns hospital outbreak in 2012-2013.</title>
        <authorList>
            <person name="Douraghi M."/>
            <person name="Aris P."/>
            <person name="Kenyon J."/>
            <person name="Hamidian M."/>
        </authorList>
    </citation>
    <scope>NUCLEOTIDE SEQUENCE [LARGE SCALE GENOMIC DNA]</scope>
    <source>
        <strain evidence="2 5">ABS103</strain>
    </source>
</reference>
<name>A0A3S0LMD5_ACIBA</name>
<keyword evidence="1" id="KW-1133">Transmembrane helix</keyword>
<dbReference type="EMBL" id="RXLU01000135">
    <property type="protein sequence ID" value="RTQ68578.1"/>
    <property type="molecule type" value="Genomic_DNA"/>
</dbReference>
<reference evidence="3 4" key="1">
    <citation type="submission" date="2018-12" db="EMBL/GenBank/DDBJ databases">
        <title>Draft Genome Sequences Human Pathogenic Acinetobacter baumannii Strains.</title>
        <authorList>
            <person name="Madhi M."/>
            <person name="Ronco T."/>
            <person name="Olsen R.H."/>
            <person name="Hassani A."/>
        </authorList>
    </citation>
    <scope>NUCLEOTIDE SEQUENCE [LARGE SCALE GENOMIC DNA]</scope>
    <source>
        <strain evidence="3 4">AB3</strain>
    </source>
</reference>
<protein>
    <submittedName>
        <fullName evidence="2">Uncharacterized protein</fullName>
    </submittedName>
</protein>
<evidence type="ECO:0000313" key="3">
    <source>
        <dbReference type="EMBL" id="RTQ68578.1"/>
    </source>
</evidence>
<accession>A0A3S0LMD5</accession>
<organism evidence="2 5">
    <name type="scientific">Acinetobacter baumannii</name>
    <dbReference type="NCBI Taxonomy" id="470"/>
    <lineage>
        <taxon>Bacteria</taxon>
        <taxon>Pseudomonadati</taxon>
        <taxon>Pseudomonadota</taxon>
        <taxon>Gammaproteobacteria</taxon>
        <taxon>Moraxellales</taxon>
        <taxon>Moraxellaceae</taxon>
        <taxon>Acinetobacter</taxon>
        <taxon>Acinetobacter calcoaceticus/baumannii complex</taxon>
    </lineage>
</organism>
<proteinExistence type="predicted"/>
<dbReference type="AlphaFoldDB" id="A0A3S0LMD5"/>
<evidence type="ECO:0000256" key="1">
    <source>
        <dbReference type="SAM" id="Phobius"/>
    </source>
</evidence>
<dbReference type="RefSeq" id="WP_000792991.1">
    <property type="nucleotide sequence ID" value="NZ_JADOYX010000001.1"/>
</dbReference>
<keyword evidence="1" id="KW-0812">Transmembrane</keyword>
<feature type="transmembrane region" description="Helical" evidence="1">
    <location>
        <begin position="53"/>
        <end position="71"/>
    </location>
</feature>
<dbReference type="EMBL" id="WIOC01000008">
    <property type="protein sequence ID" value="MQR49360.1"/>
    <property type="molecule type" value="Genomic_DNA"/>
</dbReference>
<evidence type="ECO:0000313" key="2">
    <source>
        <dbReference type="EMBL" id="MQR49360.1"/>
    </source>
</evidence>
<evidence type="ECO:0000313" key="4">
    <source>
        <dbReference type="Proteomes" id="UP000268239"/>
    </source>
</evidence>